<comment type="function">
    <text evidence="8">Catalyzes the ATP-dependent amidation of deamido-NAD to form NAD. Uses ammonia as a nitrogen source.</text>
</comment>
<dbReference type="EC" id="6.3.1.5" evidence="8 10"/>
<dbReference type="PANTHER" id="PTHR23090">
    <property type="entry name" value="NH 3 /GLUTAMINE-DEPENDENT NAD + SYNTHETASE"/>
    <property type="match status" value="1"/>
</dbReference>
<feature type="binding site" description="in other chain" evidence="8">
    <location>
        <begin position="233"/>
        <end position="234"/>
    </location>
    <ligand>
        <name>deamido-NAD(+)</name>
        <dbReference type="ChEBI" id="CHEBI:58437"/>
        <note>ligand shared between two neighboring subunits</note>
    </ligand>
</feature>
<feature type="binding site" evidence="8">
    <location>
        <position position="156"/>
    </location>
    <ligand>
        <name>deamido-NAD(+)</name>
        <dbReference type="ChEBI" id="CHEBI:58437"/>
        <note>ligand shared between two neighboring subunits</note>
    </ligand>
</feature>
<dbReference type="EMBL" id="FQWY01000021">
    <property type="protein sequence ID" value="SHG98733.1"/>
    <property type="molecule type" value="Genomic_DNA"/>
</dbReference>
<dbReference type="Proteomes" id="UP000242329">
    <property type="component" value="Unassembled WGS sequence"/>
</dbReference>
<evidence type="ECO:0000259" key="11">
    <source>
        <dbReference type="Pfam" id="PF02540"/>
    </source>
</evidence>
<comment type="pathway">
    <text evidence="8">Cofactor biosynthesis; NAD(+) biosynthesis; NAD(+) from deamido-NAD(+) (ammonia route): step 1/1.</text>
</comment>
<keyword evidence="5 8" id="KW-0067">ATP-binding</keyword>
<evidence type="ECO:0000256" key="3">
    <source>
        <dbReference type="ARBA" id="ARBA00022723"/>
    </source>
</evidence>
<dbReference type="InterPro" id="IPR014729">
    <property type="entry name" value="Rossmann-like_a/b/a_fold"/>
</dbReference>
<evidence type="ECO:0000256" key="2">
    <source>
        <dbReference type="ARBA" id="ARBA00022598"/>
    </source>
</evidence>
<evidence type="ECO:0000256" key="1">
    <source>
        <dbReference type="ARBA" id="ARBA00005859"/>
    </source>
</evidence>
<feature type="binding site" evidence="8">
    <location>
        <position position="187"/>
    </location>
    <ligand>
        <name>ATP</name>
        <dbReference type="ChEBI" id="CHEBI:30616"/>
    </ligand>
</feature>
<comment type="catalytic activity">
    <reaction evidence="8 10">
        <text>deamido-NAD(+) + NH4(+) + ATP = AMP + diphosphate + NAD(+) + H(+)</text>
        <dbReference type="Rhea" id="RHEA:21188"/>
        <dbReference type="ChEBI" id="CHEBI:15378"/>
        <dbReference type="ChEBI" id="CHEBI:28938"/>
        <dbReference type="ChEBI" id="CHEBI:30616"/>
        <dbReference type="ChEBI" id="CHEBI:33019"/>
        <dbReference type="ChEBI" id="CHEBI:57540"/>
        <dbReference type="ChEBI" id="CHEBI:58437"/>
        <dbReference type="ChEBI" id="CHEBI:456215"/>
        <dbReference type="EC" id="6.3.1.5"/>
    </reaction>
</comment>
<evidence type="ECO:0000256" key="10">
    <source>
        <dbReference type="RuleBase" id="RU003812"/>
    </source>
</evidence>
<dbReference type="UniPathway" id="UPA00253">
    <property type="reaction ID" value="UER00333"/>
</dbReference>
<dbReference type="RefSeq" id="WP_073092077.1">
    <property type="nucleotide sequence ID" value="NZ_FQWY01000021.1"/>
</dbReference>
<evidence type="ECO:0000313" key="12">
    <source>
        <dbReference type="EMBL" id="SHG98733.1"/>
    </source>
</evidence>
<evidence type="ECO:0000256" key="6">
    <source>
        <dbReference type="ARBA" id="ARBA00022842"/>
    </source>
</evidence>
<dbReference type="NCBIfam" id="TIGR00552">
    <property type="entry name" value="nadE"/>
    <property type="match status" value="1"/>
</dbReference>
<reference evidence="13" key="1">
    <citation type="submission" date="2016-11" db="EMBL/GenBank/DDBJ databases">
        <authorList>
            <person name="Varghese N."/>
            <person name="Submissions S."/>
        </authorList>
    </citation>
    <scope>NUCLEOTIDE SEQUENCE [LARGE SCALE GENOMIC DNA]</scope>
    <source>
        <strain evidence="13">DSM 11003</strain>
    </source>
</reference>
<sequence>MNVKAVAEYLVSWLRNEVEKAGAKGVVLGISGGIDSAVAAVLAQKAWGENCLGLILPCESSVEDRMHAQLLVDTFKINHRIVELTDVYRLLTTKFESYLKIEGVKGRLLRANIKPRLRMITLYYSAQARDYLVVGTSNKSEISIGYATKHGDSAVDLQLLGDLLKEEVYELAHYLGIPEEIINKPPSAGLWEGQTDEGEMGITYAELDTYLKTGEGRPEVVEIIQDMHRKSEHKRRMPPIAYIPAEYK</sequence>
<feature type="binding site" evidence="8">
    <location>
        <position position="35"/>
    </location>
    <ligand>
        <name>Mg(2+)</name>
        <dbReference type="ChEBI" id="CHEBI:18420"/>
    </ligand>
</feature>
<evidence type="ECO:0000313" key="13">
    <source>
        <dbReference type="Proteomes" id="UP000242329"/>
    </source>
</evidence>
<feature type="binding site" evidence="8">
    <location>
        <position position="141"/>
    </location>
    <ligand>
        <name>Mg(2+)</name>
        <dbReference type="ChEBI" id="CHEBI:18420"/>
    </ligand>
</feature>
<dbReference type="PANTHER" id="PTHR23090:SF9">
    <property type="entry name" value="GLUTAMINE-DEPENDENT NAD(+) SYNTHETASE"/>
    <property type="match status" value="1"/>
</dbReference>
<dbReference type="NCBIfam" id="NF010587">
    <property type="entry name" value="PRK13980.1"/>
    <property type="match status" value="1"/>
</dbReference>
<feature type="binding site" evidence="8">
    <location>
        <position position="136"/>
    </location>
    <ligand>
        <name>ATP</name>
        <dbReference type="ChEBI" id="CHEBI:30616"/>
    </ligand>
</feature>
<dbReference type="Gene3D" id="3.40.50.620">
    <property type="entry name" value="HUPs"/>
    <property type="match status" value="1"/>
</dbReference>
<organism evidence="12 13">
    <name type="scientific">Thermosyntropha lipolytica DSM 11003</name>
    <dbReference type="NCBI Taxonomy" id="1123382"/>
    <lineage>
        <taxon>Bacteria</taxon>
        <taxon>Bacillati</taxon>
        <taxon>Bacillota</taxon>
        <taxon>Clostridia</taxon>
        <taxon>Eubacteriales</taxon>
        <taxon>Syntrophomonadaceae</taxon>
        <taxon>Thermosyntropha</taxon>
    </lineage>
</organism>
<feature type="binding site" description="in other chain" evidence="8">
    <location>
        <position position="116"/>
    </location>
    <ligand>
        <name>deamido-NAD(+)</name>
        <dbReference type="ChEBI" id="CHEBI:58437"/>
        <note>ligand shared between two neighboring subunits</note>
    </ligand>
</feature>
<evidence type="ECO:0000256" key="9">
    <source>
        <dbReference type="RuleBase" id="RU003811"/>
    </source>
</evidence>
<evidence type="ECO:0000256" key="7">
    <source>
        <dbReference type="ARBA" id="ARBA00023027"/>
    </source>
</evidence>
<gene>
    <name evidence="8" type="primary">nadE</name>
    <name evidence="12" type="ORF">SAMN02745221_01419</name>
</gene>
<dbReference type="InterPro" id="IPR022310">
    <property type="entry name" value="NAD/GMP_synthase"/>
</dbReference>
<dbReference type="InterPro" id="IPR022926">
    <property type="entry name" value="NH(3)-dep_NAD(+)_synth"/>
</dbReference>
<keyword evidence="6 8" id="KW-0460">Magnesium</keyword>
<comment type="subunit">
    <text evidence="8">Homodimer.</text>
</comment>
<protein>
    <recommendedName>
        <fullName evidence="8 10">NH(3)-dependent NAD(+) synthetase</fullName>
        <ecNumber evidence="8 10">6.3.1.5</ecNumber>
    </recommendedName>
</protein>
<dbReference type="GO" id="GO:0004359">
    <property type="term" value="F:glutaminase activity"/>
    <property type="evidence" value="ECO:0007669"/>
    <property type="project" value="InterPro"/>
</dbReference>
<dbReference type="GO" id="GO:0003952">
    <property type="term" value="F:NAD+ synthase (glutamine-hydrolyzing) activity"/>
    <property type="evidence" value="ECO:0007669"/>
    <property type="project" value="InterPro"/>
</dbReference>
<keyword evidence="3 8" id="KW-0479">Metal-binding</keyword>
<dbReference type="CDD" id="cd00553">
    <property type="entry name" value="NAD_synthase"/>
    <property type="match status" value="1"/>
</dbReference>
<feature type="domain" description="NAD/GMP synthase" evidence="11">
    <location>
        <begin position="8"/>
        <end position="238"/>
    </location>
</feature>
<dbReference type="GO" id="GO:0005524">
    <property type="term" value="F:ATP binding"/>
    <property type="evidence" value="ECO:0007669"/>
    <property type="project" value="UniProtKB-UniRule"/>
</dbReference>
<dbReference type="GO" id="GO:0009435">
    <property type="term" value="P:NAD+ biosynthetic process"/>
    <property type="evidence" value="ECO:0007669"/>
    <property type="project" value="UniProtKB-UniRule"/>
</dbReference>
<feature type="binding site" description="in other chain" evidence="8">
    <location>
        <position position="149"/>
    </location>
    <ligand>
        <name>deamido-NAD(+)</name>
        <dbReference type="ChEBI" id="CHEBI:58437"/>
        <note>ligand shared between two neighboring subunits</note>
    </ligand>
</feature>
<comment type="similarity">
    <text evidence="1 8 9">Belongs to the NAD synthetase family.</text>
</comment>
<evidence type="ECO:0000256" key="4">
    <source>
        <dbReference type="ARBA" id="ARBA00022741"/>
    </source>
</evidence>
<dbReference type="STRING" id="1123382.SAMN02745221_01419"/>
<keyword evidence="13" id="KW-1185">Reference proteome</keyword>
<evidence type="ECO:0000256" key="5">
    <source>
        <dbReference type="ARBA" id="ARBA00022840"/>
    </source>
</evidence>
<feature type="binding site" evidence="8">
    <location>
        <begin position="29"/>
        <end position="36"/>
    </location>
    <ligand>
        <name>ATP</name>
        <dbReference type="ChEBI" id="CHEBI:30616"/>
    </ligand>
</feature>
<dbReference type="InterPro" id="IPR003694">
    <property type="entry name" value="NAD_synthase"/>
</dbReference>
<keyword evidence="4 8" id="KW-0547">Nucleotide-binding</keyword>
<dbReference type="OrthoDB" id="9803818at2"/>
<keyword evidence="7 8" id="KW-0520">NAD</keyword>
<dbReference type="GO" id="GO:0046872">
    <property type="term" value="F:metal ion binding"/>
    <property type="evidence" value="ECO:0007669"/>
    <property type="project" value="UniProtKB-KW"/>
</dbReference>
<dbReference type="Pfam" id="PF02540">
    <property type="entry name" value="NAD_synthase"/>
    <property type="match status" value="1"/>
</dbReference>
<dbReference type="GO" id="GO:0005737">
    <property type="term" value="C:cytoplasm"/>
    <property type="evidence" value="ECO:0007669"/>
    <property type="project" value="InterPro"/>
</dbReference>
<dbReference type="AlphaFoldDB" id="A0A1M5PBY3"/>
<dbReference type="SUPFAM" id="SSF52402">
    <property type="entry name" value="Adenine nucleotide alpha hydrolases-like"/>
    <property type="match status" value="1"/>
</dbReference>
<dbReference type="GO" id="GO:0008795">
    <property type="term" value="F:NAD+ synthase activity"/>
    <property type="evidence" value="ECO:0007669"/>
    <property type="project" value="UniProtKB-UniRule"/>
</dbReference>
<name>A0A1M5PBY3_9FIRM</name>
<evidence type="ECO:0000256" key="8">
    <source>
        <dbReference type="HAMAP-Rule" id="MF_00193"/>
    </source>
</evidence>
<feature type="binding site" evidence="8">
    <location>
        <position position="165"/>
    </location>
    <ligand>
        <name>ATP</name>
        <dbReference type="ChEBI" id="CHEBI:30616"/>
    </ligand>
</feature>
<dbReference type="HAMAP" id="MF_00193">
    <property type="entry name" value="NadE_ammonia_dep"/>
    <property type="match status" value="1"/>
</dbReference>
<keyword evidence="2 8" id="KW-0436">Ligase</keyword>
<proteinExistence type="inferred from homology"/>
<accession>A0A1M5PBY3</accession>